<sequence>MENIPRFNPYTMTDDQILKVHINNNASFKWVLSAIQNNQNISPSTHILITGAHGMGKSFLLRRLQVHFKHYNTIALFLFPEITSNMYHPDDFLINLQSMISKNFCSSLPRWPKGSGDNWQKHGKNIQTLVKQSPYKHIIVCIENLDSMLTNPGIFSNASKRKQLQNFLADSSFLTLITTQTGALSPGTSYFFDNFTKHSLSSWLARDHAPYLKQIFFMHNIPYEQHPKIKLKALKYFTGGNPRNVLIMADILKYNDIFKTIQAFEKSIDLLTPYYQNQLRSLLPLHRLLLDVIFRCTATYSTDDLASLVQADEKDISQHISLLVQQGYVRTEQNNGRNPYIIINDHLFAHYYRMRHVSYQEHPGELAAVSQFLTTFYDHQELKKLAQAFFKQGNTLVARDLMHIILADFDLSIDKLSWSDDISSLFQAVDICESQNFQLPKK</sequence>
<proteinExistence type="predicted"/>
<evidence type="ECO:0008006" key="3">
    <source>
        <dbReference type="Google" id="ProtNLM"/>
    </source>
</evidence>
<dbReference type="Gene3D" id="3.40.50.300">
    <property type="entry name" value="P-loop containing nucleotide triphosphate hydrolases"/>
    <property type="match status" value="1"/>
</dbReference>
<name>A0A1V1PGD9_9BACT</name>
<accession>A0A1V1PGD9</accession>
<gene>
    <name evidence="1" type="ORF">OMM_00672</name>
</gene>
<protein>
    <recommendedName>
        <fullName evidence="3">AAA+ ATPase domain-containing protein</fullName>
    </recommendedName>
</protein>
<evidence type="ECO:0000313" key="2">
    <source>
        <dbReference type="Proteomes" id="UP000189670"/>
    </source>
</evidence>
<dbReference type="InterPro" id="IPR027417">
    <property type="entry name" value="P-loop_NTPase"/>
</dbReference>
<dbReference type="Proteomes" id="UP000189670">
    <property type="component" value="Unassembled WGS sequence"/>
</dbReference>
<organism evidence="1 2">
    <name type="scientific">Candidatus Magnetoglobus multicellularis str. Araruama</name>
    <dbReference type="NCBI Taxonomy" id="890399"/>
    <lineage>
        <taxon>Bacteria</taxon>
        <taxon>Pseudomonadati</taxon>
        <taxon>Thermodesulfobacteriota</taxon>
        <taxon>Desulfobacteria</taxon>
        <taxon>Desulfobacterales</taxon>
        <taxon>Desulfobacteraceae</taxon>
        <taxon>Candidatus Magnetoglobus</taxon>
    </lineage>
</organism>
<dbReference type="AlphaFoldDB" id="A0A1V1PGD9"/>
<dbReference type="SUPFAM" id="SSF52540">
    <property type="entry name" value="P-loop containing nucleoside triphosphate hydrolases"/>
    <property type="match status" value="1"/>
</dbReference>
<dbReference type="SUPFAM" id="SSF46785">
    <property type="entry name" value="Winged helix' DNA-binding domain"/>
    <property type="match status" value="1"/>
</dbReference>
<comment type="caution">
    <text evidence="1">The sequence shown here is derived from an EMBL/GenBank/DDBJ whole genome shotgun (WGS) entry which is preliminary data.</text>
</comment>
<evidence type="ECO:0000313" key="1">
    <source>
        <dbReference type="EMBL" id="ETR73823.1"/>
    </source>
</evidence>
<dbReference type="EMBL" id="ATBP01000037">
    <property type="protein sequence ID" value="ETR73823.1"/>
    <property type="molecule type" value="Genomic_DNA"/>
</dbReference>
<dbReference type="InterPro" id="IPR036390">
    <property type="entry name" value="WH_DNA-bd_sf"/>
</dbReference>
<reference evidence="2" key="1">
    <citation type="submission" date="2012-11" db="EMBL/GenBank/DDBJ databases">
        <authorList>
            <person name="Lucero-Rivera Y.E."/>
            <person name="Tovar-Ramirez D."/>
        </authorList>
    </citation>
    <scope>NUCLEOTIDE SEQUENCE [LARGE SCALE GENOMIC DNA]</scope>
    <source>
        <strain evidence="2">Araruama</strain>
    </source>
</reference>